<dbReference type="EMBL" id="CAIJEO010000007">
    <property type="protein sequence ID" value="CAD0096193.1"/>
    <property type="molecule type" value="Genomic_DNA"/>
</dbReference>
<dbReference type="AlphaFoldDB" id="A0A9N8PIC4"/>
<evidence type="ECO:0000313" key="3">
    <source>
        <dbReference type="Proteomes" id="UP000714618"/>
    </source>
</evidence>
<dbReference type="Proteomes" id="UP000714618">
    <property type="component" value="Unassembled WGS sequence"/>
</dbReference>
<sequence>MSPLLVTQPFEIANLQNLSVGRALPSLQTGYEGPTMVKGAGWSLPSGAYTARQIVEGCAPLLETVLYHLGPSPSDQPSARDMLLDNLASNLALGTRESSLDIPTNSASRKEFAAQAVKIGKTLVTYARETKDVAYDSTYAIRSPCEGHLLKPPVAQLMFGPRSLGHLMQIYNEYLHQMVLLRDALLPFENYDQVIIPITGGKSKQQLGMRFTEPQRASFIAELMTKLTTQKSVFKVGQQLLAPNMPSDIAYGFQYKYGIVLPAAVVGGQSLRLLRYIPSVIDETTPEVTFEYEFADYYSAPRVQVPQLLQRVEKDQTPVTAFDAKQHGLEDCSFAIATNSNSSSTSRILQLLLSHRNGQCSAVDVGQISRGWRYSYKVSSTKGHTPSAQSSAAVSVHSASEFLASSEEEQIGMAFGTLFSTEATTTCRLDIRKIVLQPTDDNTEDTKVDPKGPVLEKKKKKAQNTSTDDVLQREFPSSTSINSQSSKKKPKLTDDIPPRTTRAKIKSAARSKKPEDEDE</sequence>
<dbReference type="OrthoDB" id="3590765at2759"/>
<organism evidence="2 3">
    <name type="scientific">Aureobasidium mustum</name>
    <dbReference type="NCBI Taxonomy" id="2773714"/>
    <lineage>
        <taxon>Eukaryota</taxon>
        <taxon>Fungi</taxon>
        <taxon>Dikarya</taxon>
        <taxon>Ascomycota</taxon>
        <taxon>Pezizomycotina</taxon>
        <taxon>Dothideomycetes</taxon>
        <taxon>Dothideomycetidae</taxon>
        <taxon>Dothideales</taxon>
        <taxon>Saccotheciaceae</taxon>
        <taxon>Aureobasidium</taxon>
    </lineage>
</organism>
<accession>A0A9N8PIC4</accession>
<feature type="compositionally biased region" description="Basic and acidic residues" evidence="1">
    <location>
        <begin position="444"/>
        <end position="456"/>
    </location>
</feature>
<comment type="caution">
    <text evidence="2">The sequence shown here is derived from an EMBL/GenBank/DDBJ whole genome shotgun (WGS) entry which is preliminary data.</text>
</comment>
<feature type="compositionally biased region" description="Basic residues" evidence="1">
    <location>
        <begin position="501"/>
        <end position="511"/>
    </location>
</feature>
<protein>
    <submittedName>
        <fullName evidence="2">Uncharacterized protein</fullName>
    </submittedName>
</protein>
<keyword evidence="3" id="KW-1185">Reference proteome</keyword>
<evidence type="ECO:0000256" key="1">
    <source>
        <dbReference type="SAM" id="MobiDB-lite"/>
    </source>
</evidence>
<reference evidence="2" key="1">
    <citation type="submission" date="2020-06" db="EMBL/GenBank/DDBJ databases">
        <authorList>
            <person name="Onetto C."/>
        </authorList>
    </citation>
    <scope>NUCLEOTIDE SEQUENCE</scope>
</reference>
<name>A0A9N8PIC4_9PEZI</name>
<proteinExistence type="predicted"/>
<feature type="region of interest" description="Disordered" evidence="1">
    <location>
        <begin position="441"/>
        <end position="519"/>
    </location>
</feature>
<gene>
    <name evidence="2" type="ORF">AWRI4233_LOCUS5508</name>
</gene>
<evidence type="ECO:0000313" key="2">
    <source>
        <dbReference type="EMBL" id="CAD0096193.1"/>
    </source>
</evidence>